<dbReference type="Proteomes" id="UP001497516">
    <property type="component" value="Chromosome 6"/>
</dbReference>
<reference evidence="2 3" key="1">
    <citation type="submission" date="2024-04" db="EMBL/GenBank/DDBJ databases">
        <authorList>
            <person name="Fracassetti M."/>
        </authorList>
    </citation>
    <scope>NUCLEOTIDE SEQUENCE [LARGE SCALE GENOMIC DNA]</scope>
</reference>
<dbReference type="PROSITE" id="PS50879">
    <property type="entry name" value="RNASE_H_1"/>
    <property type="match status" value="1"/>
</dbReference>
<dbReference type="PANTHER" id="PTHR47723">
    <property type="entry name" value="OS05G0353850 PROTEIN"/>
    <property type="match status" value="1"/>
</dbReference>
<evidence type="ECO:0000259" key="1">
    <source>
        <dbReference type="PROSITE" id="PS50879"/>
    </source>
</evidence>
<dbReference type="InterPro" id="IPR053151">
    <property type="entry name" value="RNase_H-like"/>
</dbReference>
<gene>
    <name evidence="2" type="ORF">LTRI10_LOCUS34150</name>
</gene>
<sequence length="158" mass="17608">MDKDRLTHMSSQPIRTEVDISWKPPPPKWVPLNTDGFVHTDTNHAAACGLLRDHTGCCLAAVASNLGMCTITRAELRGVVEGLQLAWNLEHHRIRVDLDSQCAVQLLSSPDASDHQHATIIHRFSELLRLDWEVTIHHTYREGNNCADFLATAGILCP</sequence>
<dbReference type="EMBL" id="OZ034819">
    <property type="protein sequence ID" value="CAL1393582.1"/>
    <property type="molecule type" value="Genomic_DNA"/>
</dbReference>
<dbReference type="InterPro" id="IPR044730">
    <property type="entry name" value="RNase_H-like_dom_plant"/>
</dbReference>
<name>A0AAV2F6A1_9ROSI</name>
<dbReference type="AlphaFoldDB" id="A0AAV2F6A1"/>
<dbReference type="InterPro" id="IPR036397">
    <property type="entry name" value="RNaseH_sf"/>
</dbReference>
<protein>
    <recommendedName>
        <fullName evidence="1">RNase H type-1 domain-containing protein</fullName>
    </recommendedName>
</protein>
<dbReference type="InterPro" id="IPR012337">
    <property type="entry name" value="RNaseH-like_sf"/>
</dbReference>
<dbReference type="GO" id="GO:0003676">
    <property type="term" value="F:nucleic acid binding"/>
    <property type="evidence" value="ECO:0007669"/>
    <property type="project" value="InterPro"/>
</dbReference>
<dbReference type="CDD" id="cd06222">
    <property type="entry name" value="RNase_H_like"/>
    <property type="match status" value="1"/>
</dbReference>
<accession>A0AAV2F6A1</accession>
<dbReference type="Gene3D" id="3.30.420.10">
    <property type="entry name" value="Ribonuclease H-like superfamily/Ribonuclease H"/>
    <property type="match status" value="1"/>
</dbReference>
<proteinExistence type="predicted"/>
<dbReference type="InterPro" id="IPR002156">
    <property type="entry name" value="RNaseH_domain"/>
</dbReference>
<keyword evidence="3" id="KW-1185">Reference proteome</keyword>
<dbReference type="PANTHER" id="PTHR47723:SF13">
    <property type="entry name" value="PUTATIVE-RELATED"/>
    <property type="match status" value="1"/>
</dbReference>
<feature type="domain" description="RNase H type-1" evidence="1">
    <location>
        <begin position="26"/>
        <end position="156"/>
    </location>
</feature>
<evidence type="ECO:0000313" key="3">
    <source>
        <dbReference type="Proteomes" id="UP001497516"/>
    </source>
</evidence>
<evidence type="ECO:0000313" key="2">
    <source>
        <dbReference type="EMBL" id="CAL1393582.1"/>
    </source>
</evidence>
<dbReference type="Pfam" id="PF13456">
    <property type="entry name" value="RVT_3"/>
    <property type="match status" value="1"/>
</dbReference>
<organism evidence="2 3">
    <name type="scientific">Linum trigynum</name>
    <dbReference type="NCBI Taxonomy" id="586398"/>
    <lineage>
        <taxon>Eukaryota</taxon>
        <taxon>Viridiplantae</taxon>
        <taxon>Streptophyta</taxon>
        <taxon>Embryophyta</taxon>
        <taxon>Tracheophyta</taxon>
        <taxon>Spermatophyta</taxon>
        <taxon>Magnoliopsida</taxon>
        <taxon>eudicotyledons</taxon>
        <taxon>Gunneridae</taxon>
        <taxon>Pentapetalae</taxon>
        <taxon>rosids</taxon>
        <taxon>fabids</taxon>
        <taxon>Malpighiales</taxon>
        <taxon>Linaceae</taxon>
        <taxon>Linum</taxon>
    </lineage>
</organism>
<dbReference type="SUPFAM" id="SSF53098">
    <property type="entry name" value="Ribonuclease H-like"/>
    <property type="match status" value="1"/>
</dbReference>
<dbReference type="GO" id="GO:0004523">
    <property type="term" value="F:RNA-DNA hybrid ribonuclease activity"/>
    <property type="evidence" value="ECO:0007669"/>
    <property type="project" value="InterPro"/>
</dbReference>